<dbReference type="Pfam" id="PF01786">
    <property type="entry name" value="AOX"/>
    <property type="match status" value="1"/>
</dbReference>
<evidence type="ECO:0000256" key="6">
    <source>
        <dbReference type="ARBA" id="ARBA00022723"/>
    </source>
</evidence>
<evidence type="ECO:0000256" key="5">
    <source>
        <dbReference type="ARBA" id="ARBA00022692"/>
    </source>
</evidence>
<organism evidence="13">
    <name type="scientific">uncultured Acidimicrobiales bacterium</name>
    <dbReference type="NCBI Taxonomy" id="310071"/>
    <lineage>
        <taxon>Bacteria</taxon>
        <taxon>Bacillati</taxon>
        <taxon>Actinomycetota</taxon>
        <taxon>Acidimicrobiia</taxon>
        <taxon>Acidimicrobiales</taxon>
        <taxon>environmental samples</taxon>
    </lineage>
</organism>
<keyword evidence="11" id="KW-0472">Membrane</keyword>
<sequence length="236" mass="28190">MSEFTNDVGSDPVRPLDHMPKLSSAELRRHQQTTLDTPRRRYGPAARILFAALDLVYGRARTLSKFKVLEVVARVPYQAWEQVAFVAVTHRYSRPKFARRIFERAEESRHQQDNEMWHLLILEELVEEEGRRESFLRHRVFPQVLAFSYYHLSWLLYALHPAWSYGMNADFEDHAQHEYALFVQENPDFELRSYDGMFAEEYGRFDSIADLFRQISHDELVHKEESLTRLREPRFR</sequence>
<evidence type="ECO:0000313" key="13">
    <source>
        <dbReference type="EMBL" id="CAA9270173.1"/>
    </source>
</evidence>
<evidence type="ECO:0000256" key="1">
    <source>
        <dbReference type="ARBA" id="ARBA00001962"/>
    </source>
</evidence>
<evidence type="ECO:0000256" key="10">
    <source>
        <dbReference type="ARBA" id="ARBA00023004"/>
    </source>
</evidence>
<evidence type="ECO:0000256" key="4">
    <source>
        <dbReference type="ARBA" id="ARBA00022660"/>
    </source>
</evidence>
<evidence type="ECO:0000256" key="3">
    <source>
        <dbReference type="ARBA" id="ARBA00022448"/>
    </source>
</evidence>
<dbReference type="GO" id="GO:0016020">
    <property type="term" value="C:membrane"/>
    <property type="evidence" value="ECO:0007669"/>
    <property type="project" value="UniProtKB-SubCell"/>
</dbReference>
<dbReference type="InterPro" id="IPR038659">
    <property type="entry name" value="AOX_sf"/>
</dbReference>
<name>A0A6J4J5T9_9ACTN</name>
<keyword evidence="8" id="KW-1133">Transmembrane helix</keyword>
<feature type="region of interest" description="Disordered" evidence="12">
    <location>
        <begin position="1"/>
        <end position="38"/>
    </location>
</feature>
<dbReference type="GO" id="GO:0009916">
    <property type="term" value="F:alternative oxidase activity"/>
    <property type="evidence" value="ECO:0007669"/>
    <property type="project" value="InterPro"/>
</dbReference>
<comment type="subcellular location">
    <subcellularLocation>
        <location evidence="2">Membrane</location>
    </subcellularLocation>
</comment>
<keyword evidence="10" id="KW-0408">Iron</keyword>
<comment type="cofactor">
    <cofactor evidence="1">
        <name>Fe cation</name>
        <dbReference type="ChEBI" id="CHEBI:24875"/>
    </cofactor>
</comment>
<dbReference type="GO" id="GO:0046872">
    <property type="term" value="F:metal ion binding"/>
    <property type="evidence" value="ECO:0007669"/>
    <property type="project" value="UniProtKB-KW"/>
</dbReference>
<evidence type="ECO:0000256" key="2">
    <source>
        <dbReference type="ARBA" id="ARBA00004370"/>
    </source>
</evidence>
<evidence type="ECO:0000256" key="8">
    <source>
        <dbReference type="ARBA" id="ARBA00022989"/>
    </source>
</evidence>
<dbReference type="InterPro" id="IPR002680">
    <property type="entry name" value="AOX"/>
</dbReference>
<dbReference type="EMBL" id="CADCTB010000198">
    <property type="protein sequence ID" value="CAA9270173.1"/>
    <property type="molecule type" value="Genomic_DNA"/>
</dbReference>
<proteinExistence type="predicted"/>
<keyword evidence="5" id="KW-0812">Transmembrane</keyword>
<keyword evidence="6" id="KW-0479">Metal-binding</keyword>
<keyword evidence="7" id="KW-0249">Electron transport</keyword>
<protein>
    <submittedName>
        <fullName evidence="13">Alternative oxidase, ubiquinol oxidase</fullName>
    </submittedName>
</protein>
<dbReference type="AlphaFoldDB" id="A0A6J4J5T9"/>
<keyword evidence="3" id="KW-0813">Transport</keyword>
<reference evidence="13" key="1">
    <citation type="submission" date="2020-02" db="EMBL/GenBank/DDBJ databases">
        <authorList>
            <person name="Meier V. D."/>
        </authorList>
    </citation>
    <scope>NUCLEOTIDE SEQUENCE</scope>
    <source>
        <strain evidence="13">AVDCRST_MAG10</strain>
    </source>
</reference>
<keyword evidence="4" id="KW-0679">Respiratory chain</keyword>
<evidence type="ECO:0000256" key="12">
    <source>
        <dbReference type="SAM" id="MobiDB-lite"/>
    </source>
</evidence>
<accession>A0A6J4J5T9</accession>
<evidence type="ECO:0000256" key="11">
    <source>
        <dbReference type="ARBA" id="ARBA00023136"/>
    </source>
</evidence>
<keyword evidence="9" id="KW-0560">Oxidoreductase</keyword>
<dbReference type="Gene3D" id="1.20.1260.140">
    <property type="entry name" value="Alternative oxidase"/>
    <property type="match status" value="1"/>
</dbReference>
<gene>
    <name evidence="13" type="ORF">AVDCRST_MAG10-3229</name>
</gene>
<evidence type="ECO:0000256" key="9">
    <source>
        <dbReference type="ARBA" id="ARBA00023002"/>
    </source>
</evidence>
<evidence type="ECO:0000256" key="7">
    <source>
        <dbReference type="ARBA" id="ARBA00022982"/>
    </source>
</evidence>